<evidence type="ECO:0000313" key="1">
    <source>
        <dbReference type="EMBL" id="MCT8338328.1"/>
    </source>
</evidence>
<dbReference type="AlphaFoldDB" id="A0A9E4ZM99"/>
<dbReference type="EMBL" id="VHLL01000013">
    <property type="protein sequence ID" value="MCT8338328.1"/>
    <property type="molecule type" value="Genomic_DNA"/>
</dbReference>
<dbReference type="InterPro" id="IPR021527">
    <property type="entry name" value="DUF2795"/>
</dbReference>
<reference evidence="1" key="1">
    <citation type="submission" date="2019-06" db="EMBL/GenBank/DDBJ databases">
        <title>Methanoculleus strain from Tamsui River, Taipei, Taiwan.</title>
        <authorList>
            <person name="You Y.-T."/>
            <person name="Chen S.-C."/>
            <person name="Lai S.-J."/>
            <person name="Lee Y.-C."/>
            <person name="Lai M.-C."/>
        </authorList>
    </citation>
    <scope>NUCLEOTIDE SEQUENCE</scope>
    <source>
        <strain evidence="1">Afa-1</strain>
    </source>
</reference>
<keyword evidence="2" id="KW-1185">Reference proteome</keyword>
<protein>
    <submittedName>
        <fullName evidence="1">DUF2795 domain-containing protein</fullName>
    </submittedName>
</protein>
<comment type="caution">
    <text evidence="1">The sequence shown here is derived from an EMBL/GenBank/DDBJ whole genome shotgun (WGS) entry which is preliminary data.</text>
</comment>
<name>A0A9E4ZM99_9EURY</name>
<evidence type="ECO:0000313" key="2">
    <source>
        <dbReference type="Proteomes" id="UP001065682"/>
    </source>
</evidence>
<accession>A0A9E4ZM99</accession>
<organism evidence="1 2">
    <name type="scientific">Methanoculleus formosensis</name>
    <dbReference type="NCBI Taxonomy" id="2590886"/>
    <lineage>
        <taxon>Archaea</taxon>
        <taxon>Methanobacteriati</taxon>
        <taxon>Methanobacteriota</taxon>
        <taxon>Stenosarchaea group</taxon>
        <taxon>Methanomicrobia</taxon>
        <taxon>Methanomicrobiales</taxon>
        <taxon>Methanomicrobiaceae</taxon>
        <taxon>Methanoculleus</taxon>
    </lineage>
</organism>
<dbReference type="Proteomes" id="UP001065682">
    <property type="component" value="Unassembled WGS sequence"/>
</dbReference>
<gene>
    <name evidence="1" type="ORF">FKB36_12745</name>
</gene>
<dbReference type="Pfam" id="PF11387">
    <property type="entry name" value="DUF2795"/>
    <property type="match status" value="1"/>
</dbReference>
<sequence>MTTSRIHACLCDAPYPATRRSLVAYARKTGAPDDVLRTLERLPERGYASPDAVTRTIGMLV</sequence>
<proteinExistence type="predicted"/>